<dbReference type="GeneID" id="41901273"/>
<evidence type="ECO:0000313" key="45">
    <source>
        <dbReference type="Proteomes" id="UP000324915"/>
    </source>
</evidence>
<dbReference type="EMBL" id="MW306191">
    <property type="protein sequence ID" value="QUQ60349.1"/>
    <property type="molecule type" value="Genomic_DNA"/>
</dbReference>
<evidence type="ECO:0000313" key="25">
    <source>
        <dbReference type="EMBL" id="QOW03118.1"/>
    </source>
</evidence>
<dbReference type="Proteomes" id="UP000680325">
    <property type="component" value="Segment"/>
</dbReference>
<reference evidence="31" key="25">
    <citation type="submission" date="2021-02" db="EMBL/GenBank/DDBJ databases">
        <authorList>
            <person name="Sun E.C."/>
            <person name="Zhang Z.J."/>
            <person name="Wang Z.L."/>
            <person name="He X.J."/>
            <person name="Zhao D.M."/>
            <person name="Bu Z.G."/>
        </authorList>
    </citation>
    <scope>NUCLEOTIDE SEQUENCE</scope>
    <source>
        <strain evidence="31">Pig/Heilongjiang/HRB1/2020</strain>
    </source>
</reference>
<dbReference type="EMBL" id="MH910496">
    <property type="protein sequence ID" value="AZP54153.1"/>
    <property type="molecule type" value="Genomic_DNA"/>
</dbReference>
<evidence type="ECO:0000313" key="20">
    <source>
        <dbReference type="EMBL" id="QGV56819.1"/>
    </source>
</evidence>
<dbReference type="EMBL" id="MK333181">
    <property type="protein sequence ID" value="QBH90737.1"/>
    <property type="molecule type" value="Genomic_DNA"/>
</dbReference>
<dbReference type="Proteomes" id="UP000594902">
    <property type="component" value="Segment"/>
</dbReference>
<dbReference type="EMBL" id="MK333180">
    <property type="protein sequence ID" value="QBH90552.1"/>
    <property type="molecule type" value="Genomic_DNA"/>
</dbReference>
<gene>
    <name evidence="4" type="primary">C717R</name>
    <name evidence="11" type="synonym">C717R CDS</name>
    <name evidence="9" type="ORF">ASFV-Georgia_4-088</name>
</gene>
<evidence type="ECO:0000313" key="5">
    <source>
        <dbReference type="EMBL" id="AKO62746.1"/>
    </source>
</evidence>
<evidence type="ECO:0000313" key="31">
    <source>
        <dbReference type="EMBL" id="QST88148.1"/>
    </source>
</evidence>
<dbReference type="EMBL" id="KM262845">
    <property type="protein sequence ID" value="AIY22414.1"/>
    <property type="molecule type" value="Genomic_DNA"/>
</dbReference>
<reference evidence="22" key="16">
    <citation type="journal article" date="2020" name="Viruses">
        <title>The Spillover of African Swine Fever in Western Poland Revealed Its Estimated Origin on the Basis of O174L, K145R, MGF 505-5R and IGR I73R/I329L Genomic Sequences.</title>
        <authorList>
            <person name="Mazur-Panasiuk N."/>
            <person name="Walczak M."/>
            <person name="Juszkiewicz M."/>
            <person name="Wozniakowski G."/>
        </authorList>
    </citation>
    <scope>NUCLEOTIDE SEQUENCE [LARGE SCALE GENOMIC DNA]</scope>
    <source>
        <strain evidence="24">Pol17_31177_O81</strain>
        <strain evidence="22">Pol17_55892_C754</strain>
        <strain evidence="23">Pol18_28298_O111</strain>
        <strain evidence="25">Pol19_53050_C1959/19</strain>
    </source>
</reference>
<reference evidence="19 47" key="9">
    <citation type="journal article" date="2019" name="Sci. China Life Sci.">
        <title>Nanopore sequencing of African swine fever virus.</title>
        <authorList>
            <person name="Jia L."/>
            <person name="Jiang M."/>
            <person name="Wu K."/>
            <person name="Hu J."/>
            <person name="Wang Y."/>
            <person name="Quan W."/>
            <person name="Hao M."/>
            <person name="Liu H."/>
            <person name="Wei H."/>
            <person name="Fan W."/>
            <person name="Liu W."/>
            <person name="Hu R."/>
            <person name="Wang D."/>
            <person name="Li J."/>
            <person name="Chen J."/>
            <person name="Liu D."/>
        </authorList>
    </citation>
    <scope>NUCLEOTIDE SEQUENCE [LARGE SCALE GENOMIC DNA]</scope>
    <source>
        <strain evidence="19 47">ASFV/pig/China/CAS19-01/2019</strain>
    </source>
</reference>
<evidence type="ECO:0000313" key="37">
    <source>
        <dbReference type="EMBL" id="VFV47998.1"/>
    </source>
</evidence>
<reference evidence="36" key="7">
    <citation type="submission" date="2018-04" db="EMBL/GenBank/DDBJ databases">
        <authorList>
            <consortium name="IVD NGS Lab"/>
        </authorList>
    </citation>
    <scope>NUCLEOTIDE SEQUENCE [LARGE SCALE GENOMIC DNA]</scope>
    <source>
        <strain evidence="37">ASFV Belgium 2018/1</strain>
        <strain evidence="39">ASFV CzechRepublic 2017/1</strain>
        <strain evidence="12">ASFV Georgia 2007/1</strain>
        <strain evidence="13">ASFV Germany 2020/1</strain>
        <strain evidence="38">ASFV Moldova 2017/1</strain>
        <strain evidence="36">Estonia 2014</strain>
    </source>
</reference>
<dbReference type="Proteomes" id="UP000595502">
    <property type="component" value="Segment"/>
</dbReference>
<evidence type="ECO:0000313" key="32">
    <source>
        <dbReference type="EMBL" id="QTP96373.1"/>
    </source>
</evidence>
<dbReference type="Proteomes" id="UP000593778">
    <property type="component" value="Segment"/>
</dbReference>
<dbReference type="EMBL" id="MW361944">
    <property type="protein sequence ID" value="QSH48643.1"/>
    <property type="molecule type" value="Genomic_DNA"/>
</dbReference>
<evidence type="ECO:0000313" key="49">
    <source>
        <dbReference type="Proteomes" id="UP000594604"/>
    </source>
</evidence>
<organismHost>
    <name type="scientific">Potamochoerus larvatus</name>
    <name type="common">Bushpig</name>
    <dbReference type="NCBI Taxonomy" id="273792"/>
</organismHost>
<evidence type="ECO:0000313" key="46">
    <source>
        <dbReference type="Proteomes" id="UP000326051"/>
    </source>
</evidence>
<dbReference type="EMBL" id="MG939587">
    <property type="protein sequence ID" value="AXZ96027.1"/>
    <property type="molecule type" value="Genomic_DNA"/>
</dbReference>
<reference evidence="21" key="15">
    <citation type="submission" date="2019-05" db="EMBL/GenBank/DDBJ databases">
        <title>Nanopore Sequencing as a Rapidly Deployable African swine fever Outbreak Tool.</title>
        <authorList>
            <person name="Ren Z."/>
            <person name="Guo H."/>
            <person name="Tu C."/>
            <person name="Yan X."/>
            <person name="He B."/>
        </authorList>
    </citation>
    <scope>NUCLEOTIDE SEQUENCE</scope>
    <source>
        <strain evidence="21">CN/2019/InnerMongolia-AES01</strain>
    </source>
</reference>
<dbReference type="EMBL" id="MK628478">
    <property type="protein sequence ID" value="QEY87870.1"/>
    <property type="molecule type" value="Genomic_DNA"/>
</dbReference>
<organismHost>
    <name type="scientific">Phacochoerus africanus</name>
    <name type="common">Warthog</name>
    <dbReference type="NCBI Taxonomy" id="41426"/>
</organismHost>
<organismHost>
    <name type="scientific">Ornithodoros</name>
    <name type="common">relapsing fever ticks</name>
    <dbReference type="NCBI Taxonomy" id="6937"/>
</organismHost>
<protein>
    <submittedName>
        <fullName evidence="6 11">C717R</fullName>
    </submittedName>
    <submittedName>
        <fullName evidence="20">C717R protein</fullName>
    </submittedName>
    <submittedName>
        <fullName evidence="4">PC717R</fullName>
    </submittedName>
    <submittedName>
        <fullName evidence="29">Protein C717R</fullName>
    </submittedName>
</protein>
<dbReference type="KEGG" id="vg:41901114"/>
<dbReference type="Proteomes" id="UP000593931">
    <property type="component" value="Segment"/>
</dbReference>
<reference evidence="14" key="8">
    <citation type="journal article" date="2019" name="Emerg. Microbes Infect.">
        <title>Genome sequences derived from pig and dried blood pig feed samples provide important insights into the transmission of African swine fever virus in China in 2018.</title>
        <authorList>
            <person name="Wen X."/>
            <person name="He X."/>
            <person name="Zhang X."/>
            <person name="Zhang X."/>
            <person name="Liu L."/>
            <person name="Guan Y."/>
            <person name="Zhang Y."/>
            <person name="Bu Z."/>
        </authorList>
    </citation>
    <scope>NUCLEOTIDE SEQUENCE [LARGE SCALE GENOMIC DNA]</scope>
    <source>
        <strain evidence="15">DB/LN/2018</strain>
        <strain evidence="14">Pig/HLJ/2018</strain>
    </source>
</reference>
<dbReference type="EMBL" id="MN715134">
    <property type="protein sequence ID" value="QGV56819.1"/>
    <property type="molecule type" value="Genomic_DNA"/>
</dbReference>
<evidence type="ECO:0000313" key="18">
    <source>
        <dbReference type="EMBL" id="QEY87870.1"/>
    </source>
</evidence>
<reference evidence="21" key="14">
    <citation type="submission" date="2019-05" db="EMBL/GenBank/DDBJ databases">
        <title>Genome Sequences of Two African Swine Fever Virus Genotype II Isolates from wild boar in China.</title>
        <authorList>
            <person name="Ren Z."/>
            <person name="Guo H."/>
            <person name="Tu C."/>
        </authorList>
    </citation>
    <scope>NUCLEOTIDE SEQUENCE</scope>
    <source>
        <strain evidence="21">CN/2019/InnerMongolia-AES01</strain>
    </source>
</reference>
<dbReference type="Proteomes" id="UP000428265">
    <property type="component" value="Segment"/>
</dbReference>
<reference evidence="18" key="13">
    <citation type="submission" date="2019-03" db="EMBL/GenBank/DDBJ databases">
        <authorList>
            <person name="Cano-Gomez C."/>
            <person name="Arias M."/>
            <person name="Gallardo C."/>
            <person name="Fernandez-Pinero J."/>
        </authorList>
    </citation>
    <scope>NUCLEOTIDE SEQUENCE</scope>
    <source>
        <strain evidence="18">ASFV/LT14/1490</strain>
    </source>
</reference>
<dbReference type="EMBL" id="MT847623">
    <property type="protein sequence ID" value="QOW03118.1"/>
    <property type="molecule type" value="Genomic_DNA"/>
</dbReference>
<dbReference type="InterPro" id="IPR011009">
    <property type="entry name" value="Kinase-like_dom_sf"/>
</dbReference>
<evidence type="ECO:0000313" key="9">
    <source>
        <dbReference type="EMBL" id="AZP53974.1"/>
    </source>
</evidence>
<evidence type="ECO:0000313" key="22">
    <source>
        <dbReference type="EMBL" id="QOW02559.1"/>
    </source>
</evidence>
<evidence type="ECO:0000313" key="36">
    <source>
        <dbReference type="EMBL" id="SPS73487.1"/>
    </source>
</evidence>
<dbReference type="Proteomes" id="UP000326051">
    <property type="component" value="Segment"/>
</dbReference>
<evidence type="ECO:0000313" key="28">
    <source>
        <dbReference type="EMBL" id="QPB67590.1"/>
    </source>
</evidence>
<dbReference type="EMBL" id="LS478113">
    <property type="protein sequence ID" value="SPS73487.1"/>
    <property type="molecule type" value="Genomic_DNA"/>
</dbReference>
<dbReference type="Proteomes" id="UP000596086">
    <property type="component" value="Segment"/>
</dbReference>
<evidence type="ECO:0000313" key="17">
    <source>
        <dbReference type="EMBL" id="QED90507.1"/>
    </source>
</evidence>
<evidence type="ECO:0000313" key="11">
    <source>
        <dbReference type="EMBL" id="CAD0059515.1"/>
    </source>
</evidence>
<evidence type="ECO:0000313" key="43">
    <source>
        <dbReference type="Proteomes" id="UP000241813"/>
    </source>
</evidence>
<dbReference type="EMBL" id="LR899193">
    <property type="protein sequence ID" value="CAD7112575.1"/>
    <property type="molecule type" value="Genomic_DNA"/>
</dbReference>
<evidence type="ECO:0000313" key="8">
    <source>
        <dbReference type="EMBL" id="AXZ96122.1"/>
    </source>
</evidence>
<dbReference type="Proteomes" id="UP000327056">
    <property type="component" value="Segment"/>
</dbReference>
<dbReference type="EMBL" id="MK645909">
    <property type="protein sequence ID" value="QDL88095.1"/>
    <property type="molecule type" value="Genomic_DNA"/>
</dbReference>
<dbReference type="GeneID" id="22220294"/>
<dbReference type="Proteomes" id="UP000307568">
    <property type="component" value="Segment"/>
</dbReference>
<dbReference type="EMBL" id="MW465755">
    <property type="protein sequence ID" value="QSG73816.1"/>
    <property type="molecule type" value="Genomic_DNA"/>
</dbReference>
<reference evidence="31" key="22">
    <citation type="journal article" date="2021" name="Sci. China Life Sci.">
        <title>Emergence and prevalence of naturally occurring lower virulent African swine fever viruses in domestic pigs in China in 2020.</title>
        <authorList>
            <person name="Sun E."/>
            <person name="Zhang Z."/>
            <person name="Wang Z."/>
            <person name="He X."/>
            <person name="Zhang X."/>
            <person name="Wang L."/>
            <person name="Wang W."/>
            <person name="Huang L."/>
            <person name="Xi F."/>
            <person name="Huangfu H."/>
            <person name="Tsegay G."/>
            <person name="Huo H."/>
            <person name="Sun J."/>
            <person name="Tian Z."/>
            <person name="Xia W."/>
            <person name="Yu X."/>
            <person name="Li F."/>
            <person name="Liu R."/>
            <person name="Guan Y."/>
            <person name="Zhao D."/>
            <person name="Bu Z."/>
        </authorList>
    </citation>
    <scope>NUCLEOTIDE SEQUENCE</scope>
    <source>
        <strain evidence="31">Pig/Heilongjiang/HRB1/2020</strain>
    </source>
</reference>
<dbReference type="Proteomes" id="UP000275431">
    <property type="component" value="Segment"/>
</dbReference>
<dbReference type="Proteomes" id="UP000291821">
    <property type="component" value="Segment"/>
</dbReference>
<dbReference type="Proteomes" id="UP000325567">
    <property type="component" value="Segment"/>
</dbReference>
<dbReference type="EMBL" id="MT847620">
    <property type="protein sequence ID" value="QOW02559.1"/>
    <property type="molecule type" value="Genomic_DNA"/>
</dbReference>
<dbReference type="RefSeq" id="NP_042758.1">
    <property type="nucleotide sequence ID" value="NC_001659.2"/>
</dbReference>
<dbReference type="EMBL" id="LR722599">
    <property type="protein sequence ID" value="VVW94128.1"/>
    <property type="molecule type" value="Genomic_DNA"/>
</dbReference>
<dbReference type="Proteomes" id="UP000678137">
    <property type="component" value="Segment"/>
</dbReference>
<evidence type="ECO:0000313" key="41">
    <source>
        <dbReference type="Proteomes" id="UP000141072"/>
    </source>
</evidence>
<evidence type="ECO:0000313" key="42">
    <source>
        <dbReference type="Proteomes" id="UP000142390"/>
    </source>
</evidence>
<dbReference type="Proteomes" id="UP000268358">
    <property type="component" value="Segment"/>
</dbReference>
<dbReference type="Proteomes" id="UP000663149">
    <property type="component" value="Segment"/>
</dbReference>
<evidence type="ECO:0000313" key="39">
    <source>
        <dbReference type="EMBL" id="VVW94135.1"/>
    </source>
</evidence>
<reference evidence="40 42" key="2">
    <citation type="journal article" date="2015" name="J. Gen. Virol.">
        <title>Related strains of African swine fever virus with different virulence: genome comparison and analysis.</title>
        <authorList>
            <person name="Portugal R."/>
            <person name="Coelho J."/>
            <person name="Hoper D."/>
            <person name="Little N.S."/>
            <person name="Smithson C."/>
            <person name="Upton C."/>
            <person name="Martins C."/>
            <person name="Leitao A."/>
            <person name="Keil G.M."/>
        </authorList>
    </citation>
    <scope>NUCLEOTIDE SEQUENCE [LARGE SCALE GENOMIC DNA]</scope>
    <source>
        <strain evidence="3">L60</strain>
        <strain evidence="4">NHV</strain>
    </source>
</reference>
<evidence type="ECO:0000313" key="26">
    <source>
        <dbReference type="EMBL" id="QOY24172.1"/>
    </source>
</evidence>
<evidence type="ECO:0000313" key="40">
    <source>
        <dbReference type="Proteomes" id="UP000110401"/>
    </source>
</evidence>
<evidence type="ECO:0000313" key="19">
    <source>
        <dbReference type="EMBL" id="QGJ83426.1"/>
    </source>
</evidence>
<dbReference type="EMBL" id="MT180393">
    <property type="protein sequence ID" value="QOY24373.1"/>
    <property type="molecule type" value="Genomic_DNA"/>
</dbReference>
<dbReference type="Proteomes" id="UP000422299">
    <property type="component" value="Segment"/>
</dbReference>
<dbReference type="Proteomes" id="UP000593631">
    <property type="component" value="Segment"/>
</dbReference>
<reference evidence="29" key="24">
    <citation type="submission" date="2021-01" db="EMBL/GenBank/DDBJ databases">
        <title>Whole-genome Sequence of a Virulent African Swine Fever Virus isolated in 2020 from a Domestic Pig in Northen Vietnam.</title>
        <authorList>
            <person name="Truong Q.L."/>
            <person name="Nguyen T.H."/>
            <person name="Nguyen T.L."/>
            <person name="Shi J."/>
            <person name="Vu H."/>
            <person name="Lai T.L.H."/>
            <person name="Nguyen V.G."/>
        </authorList>
    </citation>
    <scope>NUCLEOTIDE SEQUENCE</scope>
    <source>
        <strain evidence="29">VNUA-ASFV-05L1/HaNam/VN/2020</strain>
    </source>
</reference>
<evidence type="ECO:0000313" key="29">
    <source>
        <dbReference type="EMBL" id="QSG73816.1"/>
    </source>
</evidence>
<dbReference type="RefSeq" id="YP_009702312.1">
    <property type="nucleotide sequence ID" value="NC_044941.1"/>
</dbReference>
<reference evidence="17 45" key="10">
    <citation type="journal article" date="2019" name="Transbound. Emerg. Dis.">
        <title>Newly emerged African swine fever virus strain Belgium/Etalle/wb/2018 : complete genomic sequence and comparative analysis with reference p72 genotype II strains.</title>
        <authorList>
            <person name="Gilliaux G."/>
            <person name="Garigliany M."/>
            <person name="Licoppe A."/>
            <person name="Paternostre J."/>
            <person name="Lesenfants C."/>
            <person name="Linden A."/>
            <person name="Desmecht D."/>
        </authorList>
    </citation>
    <scope>NUCLEOTIDE SEQUENCE [LARGE SCALE GENOMIC DNA]</scope>
    <source>
        <strain evidence="17 45">Belgium/Etalle/wb/2018</strain>
    </source>
</reference>
<dbReference type="EMBL" id="MW521382">
    <property type="protein sequence ID" value="QTP96373.1"/>
    <property type="molecule type" value="Genomic_DNA"/>
</dbReference>
<reference evidence="11" key="19">
    <citation type="submission" date="2020-06" db="EMBL/GenBank/DDBJ databases">
        <authorList>
            <person name="Domelevo Entfellner J.-B."/>
        </authorList>
    </citation>
    <scope>NUCLEOTIDE SEQUENCE [LARGE SCALE GENOMIC DNA]</scope>
    <source>
        <strain evidence="11">Tanzania/Rukwa/2017/1</strain>
    </source>
</reference>
<evidence type="ECO:0000313" key="47">
    <source>
        <dbReference type="Proteomes" id="UP000422299"/>
    </source>
</evidence>
<dbReference type="EMBL" id="MG939583">
    <property type="protein sequence ID" value="AXZ95839.1"/>
    <property type="molecule type" value="Genomic_DNA"/>
</dbReference>
<dbReference type="Proteomes" id="UP000141072">
    <property type="component" value="Segment"/>
</dbReference>
<dbReference type="Proteomes" id="UP000594604">
    <property type="component" value="Segment"/>
</dbReference>
<evidence type="ECO:0000313" key="15">
    <source>
        <dbReference type="EMBL" id="QBH90737.1"/>
    </source>
</evidence>
<dbReference type="RefSeq" id="YP_009702470.1">
    <property type="nucleotide sequence ID" value="NC_044942.1"/>
</dbReference>
<evidence type="ECO:0000313" key="14">
    <source>
        <dbReference type="EMBL" id="QBH90552.1"/>
    </source>
</evidence>
<dbReference type="EMBL" id="FR682468">
    <property type="protein sequence ID" value="CAD2068426.1"/>
    <property type="molecule type" value="Genomic_DNA"/>
</dbReference>
<reference evidence="9" key="5">
    <citation type="journal article" date="2018" name="Virol. J.">
        <title>Intra-epidemic genome variation in highly pathogenic African swine fever virus (ASFV) from the country of Georgia.</title>
        <authorList>
            <person name="Farlow J."/>
            <person name="Donduashvili M."/>
            <person name="Kokhreidze M."/>
            <person name="Kotorashvili A."/>
            <person name="Vepkhvadze N.G."/>
            <person name="Kotaria N."/>
            <person name="Gulbani A."/>
        </authorList>
    </citation>
    <scope>NUCLEOTIDE SEQUENCE [LARGE SCALE GENOMIC DNA]</scope>
    <source>
        <strain evidence="9">Georgia 2008/1</strain>
        <strain evidence="10">Georgia 2008/2</strain>
    </source>
</reference>
<dbReference type="Proteomes" id="UP000324915">
    <property type="component" value="Segment"/>
</dbReference>
<evidence type="ECO:0000313" key="33">
    <source>
        <dbReference type="EMBL" id="QUQ60169.1"/>
    </source>
</evidence>
<dbReference type="EMBL" id="MT847622">
    <property type="protein sequence ID" value="QOW02932.1"/>
    <property type="molecule type" value="Genomic_DNA"/>
</dbReference>
<reference evidence="20 48" key="11">
    <citation type="journal article" date="2019" name="Viruses">
        <title>A Simple Method for Sample Preparation to Facilitate Efficient Whole-Genome Sequencing of African Swine Fever Virus.</title>
        <authorList>
            <person name="Olasz F."/>
            <person name="Meszaros I."/>
            <person name="Marton S."/>
            <person name="Kajan G.L."/>
            <person name="Tamas V."/>
            <person name="Locsmandi G."/>
            <person name="Magyar T."/>
            <person name="Balint A."/>
            <person name="Banyai K."/>
            <person name="Zadori Z."/>
        </authorList>
    </citation>
    <scope>NUCLEOTIDE SEQUENCE [LARGE SCALE GENOMIC DNA]</scope>
    <source>
        <strain evidence="20 48">ASFV_HU_2018</strain>
    </source>
</reference>
<evidence type="ECO:0000313" key="23">
    <source>
        <dbReference type="EMBL" id="QOW02746.1"/>
    </source>
</evidence>
<dbReference type="Proteomes" id="UP000110401">
    <property type="component" value="Segment"/>
</dbReference>
<reference evidence="6" key="6">
    <citation type="submission" date="2018-02" db="EMBL/GenBank/DDBJ databases">
        <title>Whole genome sequencing of African swine fever virus strains isolated from infected wild boars and pigs.</title>
        <authorList>
            <person name="Wozniakowski G."/>
            <person name="Mazur N."/>
            <person name="Pejsak Z."/>
        </authorList>
    </citation>
    <scope>NUCLEOTIDE SEQUENCE [LARGE SCALE GENOMIC DNA]</scope>
    <source>
        <strain evidence="6">Pol16_20186_o7</strain>
        <strain evidence="7">Pol17_03029_C201</strain>
        <strain evidence="8">Pol17_04461_C210</strain>
    </source>
</reference>
<dbReference type="EMBL" id="KM262844">
    <property type="protein sequence ID" value="AIY22256.1"/>
    <property type="molecule type" value="Genomic_DNA"/>
</dbReference>
<reference evidence="26" key="17">
    <citation type="submission" date="2020-03" db="EMBL/GenBank/DDBJ databases">
        <title>The first complete genome sequences of African swine fever viruses isolated Vietnam.</title>
        <authorList>
            <person name="Moon S.-H."/>
            <person name="Tran H.T.T."/>
            <person name="Truong A.D."/>
            <person name="Dang H.V."/>
            <person name="Tark D.-S."/>
            <person name="Oh Y."/>
            <person name="Cho H.-S."/>
        </authorList>
    </citation>
    <scope>NUCLEOTIDE SEQUENCE</scope>
    <source>
        <strain evidence="26">ASFV_Hanoi_2019</strain>
        <strain evidence="27">ASFV_NgheAn_2019</strain>
    </source>
</reference>
<accession>A0A0A1E0Q2</accession>
<dbReference type="KEGG" id="vg:41901435"/>
<evidence type="ECO:0000313" key="38">
    <source>
        <dbReference type="EMBL" id="VVW94128.1"/>
    </source>
</evidence>
<reference evidence="16 44" key="12">
    <citation type="submission" date="2019-03" db="EMBL/GenBank/DDBJ databases">
        <title>Genome comparison of African swine fever virus ASFV-wbBS01 strain and different from ASFV-SY18 from domestic pig.</title>
        <authorList>
            <person name="Zhaowen R."/>
            <person name="Huancheng G."/>
            <person name="Changchun T."/>
        </authorList>
    </citation>
    <scope>NUCLEOTIDE SEQUENCE [LARGE SCALE GENOMIC DNA]</scope>
    <source>
        <strain evidence="16">ASFV-wbBS01</strain>
    </source>
</reference>
<dbReference type="GO" id="GO:0044423">
    <property type="term" value="C:virion component"/>
    <property type="evidence" value="ECO:0007669"/>
    <property type="project" value="UniProtKB-KW"/>
</dbReference>
<dbReference type="Proteomes" id="UP000671820">
    <property type="component" value="Segment"/>
</dbReference>
<evidence type="ECO:0000313" key="3">
    <source>
        <dbReference type="EMBL" id="AIY22256.1"/>
    </source>
</evidence>
<dbReference type="EMBL" id="KP055815">
    <property type="protein sequence ID" value="AKO62746.1"/>
    <property type="molecule type" value="Genomic_DNA"/>
</dbReference>
<dbReference type="EMBL" id="MN172368">
    <property type="protein sequence ID" value="QGJ83426.1"/>
    <property type="molecule type" value="Genomic_DNA"/>
</dbReference>
<dbReference type="EMBL" id="LR813622">
    <property type="protein sequence ID" value="CAD0059515.1"/>
    <property type="molecule type" value="Genomic_DNA"/>
</dbReference>
<proteinExistence type="predicted"/>
<dbReference type="EMBL" id="MW306192">
    <property type="protein sequence ID" value="QUQ60529.1"/>
    <property type="molecule type" value="Genomic_DNA"/>
</dbReference>
<dbReference type="KEGG" id="vg:22220294"/>
<evidence type="ECO:0000313" key="4">
    <source>
        <dbReference type="EMBL" id="AIY22414.1"/>
    </source>
</evidence>
<dbReference type="Proteomes" id="UP000515749">
    <property type="component" value="Chromosome"/>
</dbReference>
<evidence type="ECO:0000313" key="27">
    <source>
        <dbReference type="EMBL" id="QOY24373.1"/>
    </source>
</evidence>
<dbReference type="EMBL" id="MK940252">
    <property type="protein sequence ID" value="QIA61478.1"/>
    <property type="molecule type" value="Genomic_DNA"/>
</dbReference>
<evidence type="ECO:0000313" key="12">
    <source>
        <dbReference type="EMBL" id="CAD2068426.1"/>
    </source>
</evidence>
<dbReference type="Proteomes" id="UP000241813">
    <property type="component" value="Segment"/>
</dbReference>
<dbReference type="EMBL" id="MH910495">
    <property type="protein sequence ID" value="AZP53974.1"/>
    <property type="molecule type" value="Genomic_DNA"/>
</dbReference>
<evidence type="ECO:0000313" key="6">
    <source>
        <dbReference type="EMBL" id="AXZ95839.1"/>
    </source>
</evidence>
<keyword evidence="2" id="KW-0946">Virion</keyword>
<evidence type="ECO:0000313" key="21">
    <source>
        <dbReference type="EMBL" id="QIA61478.1"/>
    </source>
</evidence>
<organismHost>
    <name type="scientific">Sus scrofa</name>
    <name type="common">Pig</name>
    <dbReference type="NCBI Taxonomy" id="9823"/>
</organismHost>
<reference evidence="28 49" key="18">
    <citation type="submission" date="2020-05" db="EMBL/GenBank/DDBJ databases">
        <title>Comparative Analysis of Full Genome Sequences of African Swine Fever Virus isolates in Russia in 2019.</title>
        <authorList>
            <person name="Mazloum A."/>
            <person name="Vlasova N.N."/>
        </authorList>
    </citation>
    <scope>NUCLEOTIDE SEQUENCE [LARGE SCALE GENOMIC DNA]</scope>
    <source>
        <strain evidence="28">ASFV/Kabardino-Balkaria 19/WB-964</strain>
    </source>
</reference>
<evidence type="ECO:0000313" key="16">
    <source>
        <dbReference type="EMBL" id="QDL88095.1"/>
    </source>
</evidence>
<evidence type="ECO:0000313" key="7">
    <source>
        <dbReference type="EMBL" id="AXZ96027.1"/>
    </source>
</evidence>
<evidence type="ECO:0000313" key="34">
    <source>
        <dbReference type="EMBL" id="QUQ60349.1"/>
    </source>
</evidence>
<evidence type="ECO:0000313" key="10">
    <source>
        <dbReference type="EMBL" id="AZP54153.1"/>
    </source>
</evidence>
<dbReference type="EMBL" id="MT847621">
    <property type="protein sequence ID" value="QOW02746.1"/>
    <property type="molecule type" value="Genomic_DNA"/>
</dbReference>
<reference evidence="5 43" key="3">
    <citation type="journal article" date="2015" name="PLoS ONE">
        <title>Genome Sequence of African Swine Fever Virus BA71, the Virulent Parental Strain of the Nonpathogenic and Tissue-Culture Adapted BA71V.</title>
        <authorList>
            <person name="Rodriguez J.M."/>
            <person name="Moreno L.T."/>
            <person name="Alejo A."/>
            <person name="Lacasta A."/>
            <person name="Rodriguez F."/>
            <person name="Salas M.L."/>
        </authorList>
    </citation>
    <scope>NUCLEOTIDE SEQUENCE [LARGE SCALE GENOMIC DNA]</scope>
    <source>
        <strain evidence="5 43">BA71</strain>
    </source>
</reference>
<dbReference type="Proteomes" id="UP000271267">
    <property type="component" value="Segment"/>
</dbReference>
<dbReference type="Proteomes" id="UP000345145">
    <property type="component" value="Segment"/>
</dbReference>
<dbReference type="Proteomes" id="UP000594088">
    <property type="component" value="Segment"/>
</dbReference>
<reference evidence="33" key="21">
    <citation type="journal article" date="2021" name="Pathogens">
        <title>Comparative Analysis of Full Genome Sequences of African Swine Fever Virus Isolates Taken from Wild Boars in Russia in 2019.</title>
        <authorList>
            <person name="Mazloum A."/>
            <person name="van Schalkwyk A."/>
            <person name="Shotin A."/>
            <person name="Igolkin A."/>
            <person name="Shevchenko I."/>
            <person name="Gruzdev K.N."/>
            <person name="Vlasova N."/>
        </authorList>
    </citation>
    <scope>NUCLEOTIDE SEQUENCE</scope>
    <source>
        <strain evidence="33">ASFV/Amur 19/WB-6905</strain>
        <strain evidence="34">ASFV/Primorsky 19/WB-6723</strain>
        <strain evidence="35">ASFV/Ulyanovsk 19/WB-5699</strain>
    </source>
</reference>
<dbReference type="EMBL" id="LR536725">
    <property type="protein sequence ID" value="VFV47998.1"/>
    <property type="molecule type" value="Genomic_DNA"/>
</dbReference>
<dbReference type="SUPFAM" id="SSF56112">
    <property type="entry name" value="Protein kinase-like (PK-like)"/>
    <property type="match status" value="1"/>
</dbReference>
<evidence type="ECO:0000313" key="24">
    <source>
        <dbReference type="EMBL" id="QOW02932.1"/>
    </source>
</evidence>
<dbReference type="Proteomes" id="UP000663092">
    <property type="component" value="Segment"/>
</dbReference>
<dbReference type="Proteomes" id="UP000267045">
    <property type="component" value="Segment"/>
</dbReference>
<name>A0A0A1E0Q2_ASF</name>
<dbReference type="EMBL" id="MW656282">
    <property type="protein sequence ID" value="QST88148.1"/>
    <property type="molecule type" value="Genomic_DNA"/>
</dbReference>
<comment type="subcellular location">
    <subcellularLocation>
        <location evidence="1">Virion</location>
    </subcellularLocation>
</comment>
<organismHost>
    <name type="scientific">Phacochoerus aethiopicus</name>
    <name type="common">Warthog</name>
    <dbReference type="NCBI Taxonomy" id="85517"/>
</organismHost>
<sequence>MTKLAQWMFEQYVKDLNLKNRGSPSFRKWLTLQPSLLRYSGVMRANAFDILKYGYPMQQSGYTVATLEIHFKNIRSSFANIYWNRDSEEPEYVCCCATYQSHDGEYRYRFVWYQPFIEAYNAIEAALDPLETIILNLIAARDLDFVVHIFPYNKGHEDYLASTQLILKIFIATLLMDILRIKDNTLDVHLNSDYIIVMERLWPHIKDAIEHFFEAHKDLLGYLIAFRNGGNFAGSLRPSCGQKIVPLTIREVLQMNDINLAVWREVFIMQECSDLVINGIAPCFPIFNTWTYLQGINQIFFENTSLQEKFKKDFIARELSKEIIKGQKTLNDKEFKKLSLHQIQYMESFLLMSDVAIMITTEYVGYTLQSLPGIISRSSYLSPIVKNILMDEDSFMSLLFDLCYGAYVLHKKENVIHADLHLNNMTYYHFNPTSFTDRNKPGKYTLKVKNPVIAFITGPKVETETYVFKHIDGFGCIIDFSRAIMGPNHAIKLERQYGLAFVNTFYRNQSEHILKVLRYYFPEMLTNRENEIQGVILSNFNFFFNSITAIDFYAIARNLRSMLSLDYLHTSEVKRNVEISQTFLDTCQFLEEKAVEFLFKNLHTVLSGKPVEKTAGDVLLPIVFKKFLYPNIPKNILRSFTVIDVYNYNNIKRYSGKAIQTFPPWAQTKEILTHAEGRTFEDIFPRGELVFKKAYAENNHLDKILQRIREQLANENL</sequence>
<dbReference type="Proteomes" id="UP000675950">
    <property type="component" value="Segment"/>
</dbReference>
<reference evidence="32" key="23">
    <citation type="submission" date="2021-01" db="EMBL/GenBank/DDBJ databases">
        <title>A natural variant of African swine fever virus in China.</title>
        <authorList>
            <person name="Hu R."/>
            <person name="Chen T."/>
            <person name="Zhang Y."/>
            <person name="Zhang J."/>
        </authorList>
    </citation>
    <scope>NUCLEOTIDE SEQUENCE</scope>
    <source>
        <strain evidence="32">HuB20</strain>
    </source>
</reference>
<dbReference type="Proteomes" id="UP000292678">
    <property type="component" value="Segment"/>
</dbReference>
<dbReference type="KEGG" id="vg:41901273"/>
<dbReference type="EMBL" id="LR722600">
    <property type="protein sequence ID" value="VVW94135.1"/>
    <property type="molecule type" value="Genomic_DNA"/>
</dbReference>
<dbReference type="EMBL" id="MG939588">
    <property type="protein sequence ID" value="AXZ96122.1"/>
    <property type="molecule type" value="Genomic_DNA"/>
</dbReference>
<dbReference type="EMBL" id="MW306190">
    <property type="protein sequence ID" value="QUQ60169.1"/>
    <property type="molecule type" value="Genomic_DNA"/>
</dbReference>
<dbReference type="GeneID" id="41901114"/>
<reference evidence="18 46" key="4">
    <citation type="journal article" date="2017" name="Transbound. Emerg. Dis.">
        <title>Experimental Infection of Domestic Pigs with African Swine Fever Virus Lithuania 2014 Genotype II Field Isolate.</title>
        <authorList>
            <person name="Gallardo C."/>
            <person name="Soler A."/>
            <person name="Nieto R."/>
            <person name="Cano C."/>
            <person name="Pelayo V."/>
            <person name="Sanchez M.A."/>
            <person name="Pridotkas G."/>
            <person name="Fernandez-Pinero J."/>
            <person name="Briones V."/>
            <person name="Arias M."/>
        </authorList>
    </citation>
    <scope>NUCLEOTIDE SEQUENCE [LARGE SCALE GENOMIC DNA]</scope>
    <source>
        <strain evidence="18">ASFV/LT14/1490</strain>
    </source>
</reference>
<evidence type="ECO:0000313" key="48">
    <source>
        <dbReference type="Proteomes" id="UP000428265"/>
    </source>
</evidence>
<evidence type="ECO:0000313" key="30">
    <source>
        <dbReference type="EMBL" id="QSH48643.1"/>
    </source>
</evidence>
<dbReference type="GeneID" id="41901435"/>
<dbReference type="Proteomes" id="UP000142390">
    <property type="component" value="Segment"/>
</dbReference>
<dbReference type="RefSeq" id="YP_009702631.1">
    <property type="nucleotide sequence ID" value="NC_044943.1"/>
</dbReference>
<evidence type="ECO:0000313" key="13">
    <source>
        <dbReference type="EMBL" id="CAD7112575.1"/>
    </source>
</evidence>
<reference evidence="30" key="20">
    <citation type="submission" date="2020-12" db="EMBL/GenBank/DDBJ databases">
        <title>Genetic characterization of African swine fever virus China/GD/2019 outbreaks in south China and variation in domestic pigs.</title>
        <authorList>
            <person name="Wang X."/>
            <person name="Wang X."/>
            <person name="Chen Y."/>
            <person name="Liu X."/>
            <person name="Guo C."/>
        </authorList>
    </citation>
    <scope>NUCLEOTIDE SEQUENCE</scope>
    <source>
        <strain evidence="30">China/GD/2019</strain>
    </source>
</reference>
<evidence type="ECO:0000256" key="2">
    <source>
        <dbReference type="ARBA" id="ARBA00022844"/>
    </source>
</evidence>
<dbReference type="Proteomes" id="UP000595256">
    <property type="component" value="Segment"/>
</dbReference>
<organism evidence="4 40">
    <name type="scientific">African swine fever virus</name>
    <name type="common">ASFV</name>
    <dbReference type="NCBI Taxonomy" id="10497"/>
    <lineage>
        <taxon>Viruses</taxon>
        <taxon>Varidnaviria</taxon>
        <taxon>Bamfordvirae</taxon>
        <taxon>Nucleocytoviricota</taxon>
        <taxon>Pokkesviricetes</taxon>
        <taxon>Asfuvirales</taxon>
        <taxon>Asfarviridae</taxon>
        <taxon>Asfivirus</taxon>
        <taxon>Asfivirus haemorrhagiae</taxon>
    </lineage>
</organism>
<reference evidence="12 41" key="1">
    <citation type="journal article" date="2011" name="Emerg. Infect. Dis.">
        <title>Genomic analysis of highly virulent Georgia 2007/1 isolate of African swine fever virus.</title>
        <authorList>
            <person name="Chapman D.A."/>
            <person name="Darby A.C."/>
            <person name="Da Silva M."/>
            <person name="Upton C."/>
            <person name="Radford A.D."/>
            <person name="Dixon L.K."/>
        </authorList>
    </citation>
    <scope>NUCLEOTIDE SEQUENCE [LARGE SCALE GENOMIC DNA]</scope>
    <source>
        <strain evidence="12">ASFV Georgia 2007/1</strain>
    </source>
</reference>
<dbReference type="Proteomes" id="UP000316600">
    <property type="component" value="Segment"/>
</dbReference>
<dbReference type="EMBL" id="MT459800">
    <property type="protein sequence ID" value="QPB67590.1"/>
    <property type="molecule type" value="Genomic_DNA"/>
</dbReference>
<evidence type="ECO:0000313" key="44">
    <source>
        <dbReference type="Proteomes" id="UP000316600"/>
    </source>
</evidence>
<dbReference type="EMBL" id="MK543947">
    <property type="protein sequence ID" value="QED90507.1"/>
    <property type="molecule type" value="Genomic_DNA"/>
</dbReference>
<organismHost>
    <name type="scientific">Ornithodoros moubata</name>
    <name type="common">Soft tick</name>
    <name type="synonym">Argasid tick</name>
    <dbReference type="NCBI Taxonomy" id="6938"/>
</organismHost>
<dbReference type="EMBL" id="MT166692">
    <property type="protein sequence ID" value="QOY24172.1"/>
    <property type="molecule type" value="Genomic_DNA"/>
</dbReference>
<dbReference type="OrthoDB" id="31914at10239"/>
<evidence type="ECO:0000256" key="1">
    <source>
        <dbReference type="ARBA" id="ARBA00004328"/>
    </source>
</evidence>
<evidence type="ECO:0000313" key="35">
    <source>
        <dbReference type="EMBL" id="QUQ60529.1"/>
    </source>
</evidence>